<dbReference type="Pfam" id="PF01408">
    <property type="entry name" value="GFO_IDH_MocA"/>
    <property type="match status" value="1"/>
</dbReference>
<dbReference type="EMBL" id="BAABAH010000001">
    <property type="protein sequence ID" value="GAA3803483.1"/>
    <property type="molecule type" value="Genomic_DNA"/>
</dbReference>
<evidence type="ECO:0000259" key="4">
    <source>
        <dbReference type="Pfam" id="PF22725"/>
    </source>
</evidence>
<dbReference type="PANTHER" id="PTHR22604">
    <property type="entry name" value="OXIDOREDUCTASES"/>
    <property type="match status" value="1"/>
</dbReference>
<dbReference type="Gene3D" id="3.30.360.10">
    <property type="entry name" value="Dihydrodipicolinate Reductase, domain 2"/>
    <property type="match status" value="1"/>
</dbReference>
<dbReference type="Gene3D" id="3.40.50.720">
    <property type="entry name" value="NAD(P)-binding Rossmann-like Domain"/>
    <property type="match status" value="1"/>
</dbReference>
<evidence type="ECO:0000256" key="1">
    <source>
        <dbReference type="ARBA" id="ARBA00010928"/>
    </source>
</evidence>
<dbReference type="SUPFAM" id="SSF51735">
    <property type="entry name" value="NAD(P)-binding Rossmann-fold domains"/>
    <property type="match status" value="1"/>
</dbReference>
<feature type="domain" description="GFO/IDH/MocA-like oxidoreductase" evidence="4">
    <location>
        <begin position="135"/>
        <end position="254"/>
    </location>
</feature>
<proteinExistence type="inferred from homology"/>
<sequence length="336" mass="36063">MSQTTVRWGIIAPGAIASVFAQDLAQVPGAEITAVASRSRERAADFVRGHALRANAYGDYGALVADPDVDVVYVASPHALHLEQATLSLAAGKHVLCEKPLTLDRPSAEGLLASARAHDRFLMEAMWSACHPVWRDLAARLRAGDFGTPRHLAADLSFLAGVGREHRLRNPALGGGALLDIGIYPLTFAHVMLGEALELRATGVLDPESEGAGVDLDVAIAGRYPGEVLAELRTSLTSYSPCTATITTDEGWIEVPGDFHFPPHFTFHRKSSRTSPPEPVRFEPATPIIGVGYGNEVAHVGDCLRADLRESPWVPHEQTLTILGQIDDLRAQVAAR</sequence>
<evidence type="ECO:0000313" key="5">
    <source>
        <dbReference type="EMBL" id="GAA3803483.1"/>
    </source>
</evidence>
<feature type="domain" description="Gfo/Idh/MocA-like oxidoreductase N-terminal" evidence="3">
    <location>
        <begin position="7"/>
        <end position="123"/>
    </location>
</feature>
<reference evidence="6" key="1">
    <citation type="journal article" date="2019" name="Int. J. Syst. Evol. Microbiol.">
        <title>The Global Catalogue of Microorganisms (GCM) 10K type strain sequencing project: providing services to taxonomists for standard genome sequencing and annotation.</title>
        <authorList>
            <consortium name="The Broad Institute Genomics Platform"/>
            <consortium name="The Broad Institute Genome Sequencing Center for Infectious Disease"/>
            <person name="Wu L."/>
            <person name="Ma J."/>
        </authorList>
    </citation>
    <scope>NUCLEOTIDE SEQUENCE [LARGE SCALE GENOMIC DNA]</scope>
    <source>
        <strain evidence="6">JCM 16953</strain>
    </source>
</reference>
<comment type="similarity">
    <text evidence="1">Belongs to the Gfo/Idh/MocA family.</text>
</comment>
<name>A0ABP7HUN2_9ACTN</name>
<protein>
    <submittedName>
        <fullName evidence="5">Gfo/Idh/MocA family oxidoreductase</fullName>
    </submittedName>
</protein>
<keyword evidence="2" id="KW-0560">Oxidoreductase</keyword>
<dbReference type="InterPro" id="IPR050984">
    <property type="entry name" value="Gfo/Idh/MocA_domain"/>
</dbReference>
<dbReference type="SUPFAM" id="SSF55347">
    <property type="entry name" value="Glyceraldehyde-3-phosphate dehydrogenase-like, C-terminal domain"/>
    <property type="match status" value="1"/>
</dbReference>
<dbReference type="InterPro" id="IPR000683">
    <property type="entry name" value="Gfo/Idh/MocA-like_OxRdtase_N"/>
</dbReference>
<keyword evidence="6" id="KW-1185">Reference proteome</keyword>
<accession>A0ABP7HUN2</accession>
<gene>
    <name evidence="5" type="ORF">GCM10022242_03270</name>
</gene>
<dbReference type="Pfam" id="PF22725">
    <property type="entry name" value="GFO_IDH_MocA_C3"/>
    <property type="match status" value="1"/>
</dbReference>
<organism evidence="5 6">
    <name type="scientific">Nocardioides panacisoli</name>
    <dbReference type="NCBI Taxonomy" id="627624"/>
    <lineage>
        <taxon>Bacteria</taxon>
        <taxon>Bacillati</taxon>
        <taxon>Actinomycetota</taxon>
        <taxon>Actinomycetes</taxon>
        <taxon>Propionibacteriales</taxon>
        <taxon>Nocardioidaceae</taxon>
        <taxon>Nocardioides</taxon>
    </lineage>
</organism>
<evidence type="ECO:0000256" key="2">
    <source>
        <dbReference type="ARBA" id="ARBA00023002"/>
    </source>
</evidence>
<dbReference type="Proteomes" id="UP001501821">
    <property type="component" value="Unassembled WGS sequence"/>
</dbReference>
<dbReference type="PANTHER" id="PTHR22604:SF105">
    <property type="entry name" value="TRANS-1,2-DIHYDROBENZENE-1,2-DIOL DEHYDROGENASE"/>
    <property type="match status" value="1"/>
</dbReference>
<evidence type="ECO:0000313" key="6">
    <source>
        <dbReference type="Proteomes" id="UP001501821"/>
    </source>
</evidence>
<dbReference type="InterPro" id="IPR055170">
    <property type="entry name" value="GFO_IDH_MocA-like_dom"/>
</dbReference>
<evidence type="ECO:0000259" key="3">
    <source>
        <dbReference type="Pfam" id="PF01408"/>
    </source>
</evidence>
<comment type="caution">
    <text evidence="5">The sequence shown here is derived from an EMBL/GenBank/DDBJ whole genome shotgun (WGS) entry which is preliminary data.</text>
</comment>
<dbReference type="RefSeq" id="WP_344772027.1">
    <property type="nucleotide sequence ID" value="NZ_BAABAH010000001.1"/>
</dbReference>
<dbReference type="InterPro" id="IPR036291">
    <property type="entry name" value="NAD(P)-bd_dom_sf"/>
</dbReference>